<dbReference type="InterPro" id="IPR049955">
    <property type="entry name" value="IteS-like"/>
</dbReference>
<keyword evidence="4 5" id="KW-0720">Serine protease</keyword>
<dbReference type="InterPro" id="IPR036852">
    <property type="entry name" value="Peptidase_S8/S53_dom_sf"/>
</dbReference>
<feature type="domain" description="Peptidase S8/S53" evidence="6">
    <location>
        <begin position="272"/>
        <end position="563"/>
    </location>
</feature>
<dbReference type="Proteomes" id="UP000466863">
    <property type="component" value="Unassembled WGS sequence"/>
</dbReference>
<evidence type="ECO:0000313" key="8">
    <source>
        <dbReference type="Proteomes" id="UP000466863"/>
    </source>
</evidence>
<comment type="similarity">
    <text evidence="1 5">Belongs to the peptidase S8 family.</text>
</comment>
<feature type="active site" description="Charge relay system" evidence="5">
    <location>
        <position position="277"/>
    </location>
</feature>
<evidence type="ECO:0000256" key="5">
    <source>
        <dbReference type="PROSITE-ProRule" id="PRU01240"/>
    </source>
</evidence>
<evidence type="ECO:0000259" key="6">
    <source>
        <dbReference type="Pfam" id="PF00082"/>
    </source>
</evidence>
<evidence type="ECO:0000313" key="7">
    <source>
        <dbReference type="EMBL" id="MQU43045.1"/>
    </source>
</evidence>
<proteinExistence type="inferred from homology"/>
<comment type="caution">
    <text evidence="7">The sequence shown here is derived from an EMBL/GenBank/DDBJ whole genome shotgun (WGS) entry which is preliminary data.</text>
</comment>
<dbReference type="InterPro" id="IPR034074">
    <property type="entry name" value="Y4bN_pept_dom"/>
</dbReference>
<dbReference type="NCBIfam" id="NF042956">
    <property type="entry name" value="IteS_antiphage"/>
    <property type="match status" value="1"/>
</dbReference>
<dbReference type="AlphaFoldDB" id="A0A6I1WWH1"/>
<dbReference type="SUPFAM" id="SSF52743">
    <property type="entry name" value="Subtilisin-like"/>
    <property type="match status" value="1"/>
</dbReference>
<organism evidence="7 8">
    <name type="scientific">Pseudomonas helleri</name>
    <dbReference type="NCBI Taxonomy" id="1608996"/>
    <lineage>
        <taxon>Bacteria</taxon>
        <taxon>Pseudomonadati</taxon>
        <taxon>Pseudomonadota</taxon>
        <taxon>Gammaproteobacteria</taxon>
        <taxon>Pseudomonadales</taxon>
        <taxon>Pseudomonadaceae</taxon>
        <taxon>Pseudomonas</taxon>
    </lineage>
</organism>
<evidence type="ECO:0000256" key="1">
    <source>
        <dbReference type="ARBA" id="ARBA00011073"/>
    </source>
</evidence>
<gene>
    <name evidence="7" type="ORF">GHO28_11105</name>
</gene>
<dbReference type="PANTHER" id="PTHR43806:SF11">
    <property type="entry name" value="CEREVISIN-RELATED"/>
    <property type="match status" value="1"/>
</dbReference>
<sequence length="760" mass="82767">MARKNVPARESLSARVDNPFIHIPFQAKDLSSIERGGGGGGTELAVVDGAYRAALSKALFRATTALSREQTLYPQSLSHLVLKLRDTGIAKSHRPVQLAQEAELEPAGHARIDEMLVGATSSSFTEFNRVILKRDTRTIRCNLSAIESIEPWDRKRRNPQGSKQLLEHGRAVMRLFQYQHDRLNELNYQSVLNTLKSLSLPFIEIAQGRGLPIIGIPDLDGIGGDGLDVLLDFPGIRTIYAEPFYHPENTVVVPQSGTSATEASSPEVTLPTVAVFDTGVSRDRSPIAAFVKSQDIYVLPPDTNHEHGTAVASLIAAGSFYNDKHAWIPTTPAFIHDVCALEATGAHMSDLELRLQEAVRRRPDVKIWNLSVGGDPCDESSFSDLSMTLDELSDKYQVLFVVAAGNYNELPRRNWPTPVELKDRISTPGESVRSLTVASVAHIDATDGLTAAGNPAPYSRCGPGPVFTPKPDLTHVGGGVHAPWSAGTSSLKVLAPQGHLYSSFGTSYAAPLASCMAAHAWQALAGRPNPSPSPSLVKALMIHSAQLASPDYDSYQRRYFGAGRPDDVLRALYDSDDCFTLVFQANLVPGNMRWRKSPYPMPDVLIEDEKFRGEIIMTAVYAPPLDPNAGSEYVRANVELSFGTIEGDNITGKVPMESEEGQSGYETAQISNGNKWSPVKVHRKAFTRGVAGKIWGLQATALLRAYEPSLTEALPVHIIVTIRSLDGDLRVRAAGMRALAQSNWVNTPLPLRVPIKVINR</sequence>
<evidence type="ECO:0000256" key="3">
    <source>
        <dbReference type="ARBA" id="ARBA00022801"/>
    </source>
</evidence>
<dbReference type="EMBL" id="WIVV01000042">
    <property type="protein sequence ID" value="MQU43045.1"/>
    <property type="molecule type" value="Genomic_DNA"/>
</dbReference>
<keyword evidence="3 5" id="KW-0378">Hydrolase</keyword>
<dbReference type="CDD" id="cd04847">
    <property type="entry name" value="Peptidases_S8_Subtilisin_like_2"/>
    <property type="match status" value="1"/>
</dbReference>
<dbReference type="RefSeq" id="WP_210704675.1">
    <property type="nucleotide sequence ID" value="NZ_JBQQMA010000076.1"/>
</dbReference>
<dbReference type="InterPro" id="IPR000209">
    <property type="entry name" value="Peptidase_S8/S53_dom"/>
</dbReference>
<dbReference type="PANTHER" id="PTHR43806">
    <property type="entry name" value="PEPTIDASE S8"/>
    <property type="match status" value="1"/>
</dbReference>
<dbReference type="Pfam" id="PF00082">
    <property type="entry name" value="Peptidase_S8"/>
    <property type="match status" value="1"/>
</dbReference>
<protein>
    <submittedName>
        <fullName evidence="7">S8 family serine peptidase</fullName>
    </submittedName>
</protein>
<feature type="active site" description="Charge relay system" evidence="5">
    <location>
        <position position="507"/>
    </location>
</feature>
<dbReference type="GO" id="GO:0004252">
    <property type="term" value="F:serine-type endopeptidase activity"/>
    <property type="evidence" value="ECO:0007669"/>
    <property type="project" value="UniProtKB-UniRule"/>
</dbReference>
<evidence type="ECO:0000256" key="2">
    <source>
        <dbReference type="ARBA" id="ARBA00022670"/>
    </source>
</evidence>
<accession>A0A6I1WWH1</accession>
<name>A0A6I1WWH1_9PSED</name>
<reference evidence="7 8" key="1">
    <citation type="submission" date="2019-10" db="EMBL/GenBank/DDBJ databases">
        <title>Evaluation of single-gene subtyping targets for Pseudomonas.</title>
        <authorList>
            <person name="Reichler S.J."/>
            <person name="Orsi R.H."/>
            <person name="Wiedmann M."/>
            <person name="Martin N.H."/>
            <person name="Murphy S.I."/>
        </authorList>
    </citation>
    <scope>NUCLEOTIDE SEQUENCE [LARGE SCALE GENOMIC DNA]</scope>
    <source>
        <strain evidence="7 8">FSL R10-1876</strain>
    </source>
</reference>
<evidence type="ECO:0000256" key="4">
    <source>
        <dbReference type="ARBA" id="ARBA00022825"/>
    </source>
</evidence>
<feature type="active site" description="Charge relay system" evidence="5">
    <location>
        <position position="307"/>
    </location>
</feature>
<dbReference type="GO" id="GO:0006508">
    <property type="term" value="P:proteolysis"/>
    <property type="evidence" value="ECO:0007669"/>
    <property type="project" value="UniProtKB-KW"/>
</dbReference>
<dbReference type="PROSITE" id="PS51892">
    <property type="entry name" value="SUBTILASE"/>
    <property type="match status" value="1"/>
</dbReference>
<dbReference type="Gene3D" id="3.40.50.200">
    <property type="entry name" value="Peptidase S8/S53 domain"/>
    <property type="match status" value="1"/>
</dbReference>
<keyword evidence="2 5" id="KW-0645">Protease</keyword>
<dbReference type="InterPro" id="IPR050131">
    <property type="entry name" value="Peptidase_S8_subtilisin-like"/>
</dbReference>